<dbReference type="InterPro" id="IPR032675">
    <property type="entry name" value="LRR_dom_sf"/>
</dbReference>
<feature type="region of interest" description="Disordered" evidence="5">
    <location>
        <begin position="209"/>
        <end position="261"/>
    </location>
</feature>
<dbReference type="InterPro" id="IPR001611">
    <property type="entry name" value="Leu-rich_rpt"/>
</dbReference>
<dbReference type="InterPro" id="IPR025875">
    <property type="entry name" value="Leu-rich_rpt_4"/>
</dbReference>
<feature type="compositionally biased region" description="Basic and acidic residues" evidence="5">
    <location>
        <begin position="235"/>
        <end position="245"/>
    </location>
</feature>
<dbReference type="AlphaFoldDB" id="A4S8D2"/>
<dbReference type="HOGENOM" id="CLU_375251_0_0_1"/>
<evidence type="ECO:0000256" key="5">
    <source>
        <dbReference type="SAM" id="MobiDB-lite"/>
    </source>
</evidence>
<feature type="coiled-coil region" evidence="4">
    <location>
        <begin position="516"/>
        <end position="642"/>
    </location>
</feature>
<evidence type="ECO:0000313" key="6">
    <source>
        <dbReference type="EMBL" id="ABP00043.1"/>
    </source>
</evidence>
<dbReference type="PANTHER" id="PTHR15454:SF56">
    <property type="entry name" value="PROTEIN PHOSPHATASE 1 REGULATORY SUBUNIT 7-RELATED"/>
    <property type="match status" value="1"/>
</dbReference>
<dbReference type="GeneID" id="5005686"/>
<dbReference type="SUPFAM" id="SSF52058">
    <property type="entry name" value="L domain-like"/>
    <property type="match status" value="1"/>
</dbReference>
<proteinExistence type="predicted"/>
<name>A4S8D2_OSTLU</name>
<dbReference type="Proteomes" id="UP000001568">
    <property type="component" value="Chromosome 15"/>
</dbReference>
<evidence type="ECO:0000256" key="1">
    <source>
        <dbReference type="ARBA" id="ARBA00004430"/>
    </source>
</evidence>
<comment type="subcellular location">
    <subcellularLocation>
        <location evidence="1">Cytoplasm</location>
        <location evidence="1">Cytoskeleton</location>
        <location evidence="1">Cilium axoneme</location>
    </subcellularLocation>
</comment>
<dbReference type="KEGG" id="olu:OSTLU_27807"/>
<reference evidence="6 7" key="1">
    <citation type="journal article" date="2007" name="Proc. Natl. Acad. Sci. U.S.A.">
        <title>The tiny eukaryote Ostreococcus provides genomic insights into the paradox of plankton speciation.</title>
        <authorList>
            <person name="Palenik B."/>
            <person name="Grimwood J."/>
            <person name="Aerts A."/>
            <person name="Rouze P."/>
            <person name="Salamov A."/>
            <person name="Putnam N."/>
            <person name="Dupont C."/>
            <person name="Jorgensen R."/>
            <person name="Derelle E."/>
            <person name="Rombauts S."/>
            <person name="Zhou K."/>
            <person name="Otillar R."/>
            <person name="Merchant S.S."/>
            <person name="Podell S."/>
            <person name="Gaasterland T."/>
            <person name="Napoli C."/>
            <person name="Gendler K."/>
            <person name="Manuell A."/>
            <person name="Tai V."/>
            <person name="Vallon O."/>
            <person name="Piganeau G."/>
            <person name="Jancek S."/>
            <person name="Heijde M."/>
            <person name="Jabbari K."/>
            <person name="Bowler C."/>
            <person name="Lohr M."/>
            <person name="Robbens S."/>
            <person name="Werner G."/>
            <person name="Dubchak I."/>
            <person name="Pazour G.J."/>
            <person name="Ren Q."/>
            <person name="Paulsen I."/>
            <person name="Delwiche C."/>
            <person name="Schmutz J."/>
            <person name="Rokhsar D."/>
            <person name="Van de Peer Y."/>
            <person name="Moreau H."/>
            <person name="Grigoriev I.V."/>
        </authorList>
    </citation>
    <scope>NUCLEOTIDE SEQUENCE [LARGE SCALE GENOMIC DNA]</scope>
    <source>
        <strain evidence="6 7">CCE9901</strain>
    </source>
</reference>
<accession>A4S8D2</accession>
<feature type="compositionally biased region" description="Polar residues" evidence="5">
    <location>
        <begin position="209"/>
        <end position="223"/>
    </location>
</feature>
<keyword evidence="2" id="KW-0433">Leucine-rich repeat</keyword>
<dbReference type="Gene3D" id="3.80.10.10">
    <property type="entry name" value="Ribonuclease Inhibitor"/>
    <property type="match status" value="2"/>
</dbReference>
<feature type="coiled-coil region" evidence="4">
    <location>
        <begin position="313"/>
        <end position="361"/>
    </location>
</feature>
<dbReference type="SMART" id="SM00365">
    <property type="entry name" value="LRR_SD22"/>
    <property type="match status" value="3"/>
</dbReference>
<dbReference type="OMA" id="DHASYEH"/>
<dbReference type="eggNOG" id="KOG1836">
    <property type="taxonomic scope" value="Eukaryota"/>
</dbReference>
<gene>
    <name evidence="6" type="ORF">OSTLU_27807</name>
</gene>
<evidence type="ECO:0000256" key="3">
    <source>
        <dbReference type="ARBA" id="ARBA00022737"/>
    </source>
</evidence>
<dbReference type="eggNOG" id="KOG0531">
    <property type="taxonomic scope" value="Eukaryota"/>
</dbReference>
<dbReference type="PANTHER" id="PTHR15454">
    <property type="entry name" value="NISCHARIN RELATED"/>
    <property type="match status" value="1"/>
</dbReference>
<keyword evidence="4" id="KW-0175">Coiled coil</keyword>
<organism evidence="6 7">
    <name type="scientific">Ostreococcus lucimarinus (strain CCE9901)</name>
    <dbReference type="NCBI Taxonomy" id="436017"/>
    <lineage>
        <taxon>Eukaryota</taxon>
        <taxon>Viridiplantae</taxon>
        <taxon>Chlorophyta</taxon>
        <taxon>Mamiellophyceae</taxon>
        <taxon>Mamiellales</taxon>
        <taxon>Bathycoccaceae</taxon>
        <taxon>Ostreococcus</taxon>
    </lineage>
</organism>
<dbReference type="EMBL" id="CP000595">
    <property type="protein sequence ID" value="ABP00043.1"/>
    <property type="molecule type" value="Genomic_DNA"/>
</dbReference>
<sequence>MADEDVRELATYGTALGTPERIESLERFVNLRALRAHACEITSMDCEAFAVLTRLEELDLSSNAIAEARGLEKLTRLRTLNLASNALESTRGFERASTTLERVNISNNKIKSLSGFARSDGAEWGIRALDARGNALESFQAARALSELTRLESLRLKMEEGSVIGKETNGMCDVPSYRITMASLVPWLTHLDGVVLSVETCTKAMTKTLDASATTAPGRSSMTPPHAEQFSRTPQRGDRSGEKRQTAFQAADESVKSRGVQVNGDAAKRAIDFDQQVVRRVREESSQTEAPLMKDVETQKSAMSNVTIDDASERRLREEVETLRRELTKASQAIERASRNEEAAQLRVSELETILQEVRTESAENLANLKAMYMDEQNALLNDRVNEARKESTVYAQAIEENARLKERISSMEREQHAHEEAAIASNEKIAAQEAGLSEMRELLRVACAERAEAETLNEELAQVVESQRDQLEGYAKTREMVVLMEEELERARGAVIDRESTHATIKSAKVAALKAERSAAAREEKAREREELAERLIRDVEALQLKLESADESTKIKNDMLQHQNQLIKSLKDEAVRLREQKAESLRTHDARMVEAEARMNAMSEECRSLVQQVESMEMNITELENALADSEVDHASYEHAISKANNAVAERDRIIVHMESQIKRLTQTLETSDSIEKAKSKELQHQLEELSEQLAIARDKASMYETRAIAIREESDAIVREAYERVDDVEHEMRSLLLDMATEKKANRDRMAQIGRLLQEGDIPLALD</sequence>
<dbReference type="RefSeq" id="XP_001421749.1">
    <property type="nucleotide sequence ID" value="XM_001421712.1"/>
</dbReference>
<dbReference type="OrthoDB" id="1904536at2759"/>
<dbReference type="STRING" id="436017.A4S8D2"/>
<keyword evidence="7" id="KW-1185">Reference proteome</keyword>
<evidence type="ECO:0000256" key="4">
    <source>
        <dbReference type="SAM" id="Coils"/>
    </source>
</evidence>
<dbReference type="Gramene" id="ABP00043">
    <property type="protein sequence ID" value="ABP00043"/>
    <property type="gene ID" value="OSTLU_27807"/>
</dbReference>
<evidence type="ECO:0000256" key="2">
    <source>
        <dbReference type="ARBA" id="ARBA00022614"/>
    </source>
</evidence>
<dbReference type="Pfam" id="PF12799">
    <property type="entry name" value="LRR_4"/>
    <property type="match status" value="1"/>
</dbReference>
<feature type="coiled-coil region" evidence="4">
    <location>
        <begin position="395"/>
        <end position="422"/>
    </location>
</feature>
<keyword evidence="3" id="KW-0677">Repeat</keyword>
<evidence type="ECO:0000313" key="7">
    <source>
        <dbReference type="Proteomes" id="UP000001568"/>
    </source>
</evidence>
<dbReference type="GO" id="GO:0005930">
    <property type="term" value="C:axoneme"/>
    <property type="evidence" value="ECO:0007669"/>
    <property type="project" value="UniProtKB-SubCell"/>
</dbReference>
<protein>
    <submittedName>
        <fullName evidence="6">Uncharacterized protein</fullName>
    </submittedName>
</protein>
<feature type="coiled-coil region" evidence="4">
    <location>
        <begin position="682"/>
        <end position="741"/>
    </location>
</feature>
<dbReference type="PROSITE" id="PS51450">
    <property type="entry name" value="LRR"/>
    <property type="match status" value="1"/>
</dbReference>